<keyword evidence="4" id="KW-0408">Iron</keyword>
<dbReference type="InterPro" id="IPR009016">
    <property type="entry name" value="Fe_hydrogenase"/>
</dbReference>
<keyword evidence="4" id="KW-0004">4Fe-4S</keyword>
<comment type="caution">
    <text evidence="9">The sequence shown here is derived from an EMBL/GenBank/DDBJ whole genome shotgun (WGS) entry which is preliminary data.</text>
</comment>
<feature type="region of interest" description="Disordered" evidence="7">
    <location>
        <begin position="437"/>
        <end position="456"/>
    </location>
</feature>
<evidence type="ECO:0000256" key="5">
    <source>
        <dbReference type="ARBA" id="ARBA00023014"/>
    </source>
</evidence>
<evidence type="ECO:0000313" key="10">
    <source>
        <dbReference type="Proteomes" id="UP000095728"/>
    </source>
</evidence>
<dbReference type="OrthoDB" id="10253113at2759"/>
<evidence type="ECO:0000313" key="9">
    <source>
        <dbReference type="EMBL" id="OEJ88534.1"/>
    </source>
</evidence>
<dbReference type="STRING" id="56408.A0A1E5RNR9"/>
<evidence type="ECO:0000256" key="1">
    <source>
        <dbReference type="ARBA" id="ARBA00006596"/>
    </source>
</evidence>
<dbReference type="PANTHER" id="PTHR11615">
    <property type="entry name" value="NITRATE, FORMATE, IRON DEHYDROGENASE"/>
    <property type="match status" value="1"/>
</dbReference>
<organism evidence="9 10">
    <name type="scientific">Hanseniaspora osmophila</name>
    <dbReference type="NCBI Taxonomy" id="56408"/>
    <lineage>
        <taxon>Eukaryota</taxon>
        <taxon>Fungi</taxon>
        <taxon>Dikarya</taxon>
        <taxon>Ascomycota</taxon>
        <taxon>Saccharomycotina</taxon>
        <taxon>Saccharomycetes</taxon>
        <taxon>Saccharomycodales</taxon>
        <taxon>Saccharomycodaceae</taxon>
        <taxon>Hanseniaspora</taxon>
    </lineage>
</organism>
<dbReference type="Proteomes" id="UP000095728">
    <property type="component" value="Unassembled WGS sequence"/>
</dbReference>
<accession>A0A1E5RNR9</accession>
<comment type="similarity">
    <text evidence="1">Belongs to the NARF family.</text>
</comment>
<dbReference type="EMBL" id="LPNM01000005">
    <property type="protein sequence ID" value="OEJ88534.1"/>
    <property type="molecule type" value="Genomic_DNA"/>
</dbReference>
<protein>
    <recommendedName>
        <fullName evidence="2">Cytosolic Fe-S cluster assembly factor NAR1</fullName>
    </recommendedName>
    <alternativeName>
        <fullName evidence="3">Cytosolic Fe-S cluster assembly factor nar1</fullName>
    </alternativeName>
    <alternativeName>
        <fullName evidence="6">Nuclear architecture-related protein 1</fullName>
    </alternativeName>
</protein>
<feature type="compositionally biased region" description="Polar residues" evidence="7">
    <location>
        <begin position="444"/>
        <end position="456"/>
    </location>
</feature>
<dbReference type="InterPro" id="IPR050340">
    <property type="entry name" value="Cytosolic_Fe-S_CAF"/>
</dbReference>
<dbReference type="AlphaFoldDB" id="A0A1E5RNR9"/>
<dbReference type="GO" id="GO:0051539">
    <property type="term" value="F:4 iron, 4 sulfur cluster binding"/>
    <property type="evidence" value="ECO:0007669"/>
    <property type="project" value="UniProtKB-KW"/>
</dbReference>
<dbReference type="FunCoup" id="A0A1E5RNR9">
    <property type="interactions" value="376"/>
</dbReference>
<dbReference type="InterPro" id="IPR004108">
    <property type="entry name" value="Fe_hydrogenase_lsu_C"/>
</dbReference>
<name>A0A1E5RNR9_9ASCO</name>
<reference evidence="10" key="1">
    <citation type="journal article" date="2016" name="Genome Announc.">
        <title>Genome sequences of three species of Hanseniaspora isolated from spontaneous wine fermentations.</title>
        <authorList>
            <person name="Sternes P.R."/>
            <person name="Lee D."/>
            <person name="Kutyna D.R."/>
            <person name="Borneman A.R."/>
        </authorList>
    </citation>
    <scope>NUCLEOTIDE SEQUENCE [LARGE SCALE GENOMIC DNA]</scope>
    <source>
        <strain evidence="10">AWRI3579</strain>
    </source>
</reference>
<evidence type="ECO:0000256" key="7">
    <source>
        <dbReference type="SAM" id="MobiDB-lite"/>
    </source>
</evidence>
<dbReference type="InParanoid" id="A0A1E5RNR9"/>
<sequence length="574" mass="64743">MSRLLSEDVLNDYIQPSQVCIKPTEIVKGQPSTPAAEKNEQFGEVEIQVGKEEESVGLDKVSITLDDCLACSGCITSSEEIILEKQSYQVFLNDYKESLSADSQKSGVELMISISPQCRLSLSEYYQIKNVMKFDIALMRFLSDKESVFENHCKYVVSTQVGRNIVIEETNKRLFTNNELSMNKSKLPQLSAVCPGVVMYIEKTHPKLVDYFLDIKSPVSITGNLVKAVRKDSMSFICNNDGNVQPKTYHLSIMPCFDKKLEAVKTGKDIECVITPKEFVNMLVDLNIDFTKYIPLENSKDELMHEYKLLAKKFNPFDSIDPLMSWEINEGSSSGGFAYQYILYQYEKNKELHGQNLQIEVVNGKNSDMREYRLVIKESNVFNDQMNKTQSTQYQILHRSSEVYGFRNIQNVIRKYEEKLNPKDSKLTKKKRGLVLRKNRKQENSLGEKTSGTEVSNAATVANSNPPCDPLNTEFIEIMACPGGCINGGGLVVPSADQNNGGNAKRKTQQISQLNEMYHSQIPVTKVQQHLGADFESQHSVDFKYTFANLENATKSAETLHVAPDPSASLFSAW</sequence>
<evidence type="ECO:0000256" key="2">
    <source>
        <dbReference type="ARBA" id="ARBA00015854"/>
    </source>
</evidence>
<proteinExistence type="inferred from homology"/>
<dbReference type="Pfam" id="PF02906">
    <property type="entry name" value="Fe_hyd_lg_C"/>
    <property type="match status" value="1"/>
</dbReference>
<keyword evidence="10" id="KW-1185">Reference proteome</keyword>
<dbReference type="SUPFAM" id="SSF53920">
    <property type="entry name" value="Fe-only hydrogenase"/>
    <property type="match status" value="1"/>
</dbReference>
<keyword evidence="4" id="KW-0479">Metal-binding</keyword>
<feature type="domain" description="Iron hydrogenase large subunit C-terminal" evidence="8">
    <location>
        <begin position="110"/>
        <end position="489"/>
    </location>
</feature>
<evidence type="ECO:0000256" key="6">
    <source>
        <dbReference type="ARBA" id="ARBA00031269"/>
    </source>
</evidence>
<evidence type="ECO:0000256" key="3">
    <source>
        <dbReference type="ARBA" id="ARBA00017073"/>
    </source>
</evidence>
<evidence type="ECO:0000256" key="4">
    <source>
        <dbReference type="ARBA" id="ARBA00022485"/>
    </source>
</evidence>
<keyword evidence="5" id="KW-0411">Iron-sulfur</keyword>
<gene>
    <name evidence="9" type="ORF">AWRI3579_g577</name>
</gene>
<dbReference type="Gene3D" id="3.40.950.10">
    <property type="entry name" value="Fe-only Hydrogenase (Larger Subunit), Chain L, domain 3"/>
    <property type="match status" value="1"/>
</dbReference>
<evidence type="ECO:0000259" key="8">
    <source>
        <dbReference type="Pfam" id="PF02906"/>
    </source>
</evidence>